<dbReference type="InterPro" id="IPR038989">
    <property type="entry name" value="UbiJ"/>
</dbReference>
<dbReference type="PANTHER" id="PTHR38693">
    <property type="entry name" value="UBIQUINONE BIOSYNTHESIS PROTEIN UBIJ"/>
    <property type="match status" value="1"/>
</dbReference>
<dbReference type="UniPathway" id="UPA00232"/>
<dbReference type="Proteomes" id="UP000318405">
    <property type="component" value="Unassembled WGS sequence"/>
</dbReference>
<evidence type="ECO:0000256" key="2">
    <source>
        <dbReference type="SAM" id="Coils"/>
    </source>
</evidence>
<keyword evidence="5" id="KW-1185">Reference proteome</keyword>
<protein>
    <recommendedName>
        <fullName evidence="1">Ubiquinone biosynthesis accessory factor UbiJ</fullName>
    </recommendedName>
</protein>
<comment type="function">
    <text evidence="1">Required for ubiquinone (coenzyme Q) biosynthesis. Binds hydrophobic ubiquinone biosynthetic intermediates via its SCP2 domain and is essential for the stability of the Ubi complex. May constitute a docking platform where Ubi enzymes assemble and access their SCP2-bound polyprenyl substrates.</text>
</comment>
<evidence type="ECO:0000313" key="4">
    <source>
        <dbReference type="EMBL" id="TSH93825.1"/>
    </source>
</evidence>
<feature type="coiled-coil region" evidence="2">
    <location>
        <begin position="167"/>
        <end position="194"/>
    </location>
</feature>
<dbReference type="RefSeq" id="WP_143948726.1">
    <property type="nucleotide sequence ID" value="NZ_BAABMB010000006.1"/>
</dbReference>
<organism evidence="4 5">
    <name type="scientific">Verticiella sediminum</name>
    <dbReference type="NCBI Taxonomy" id="1247510"/>
    <lineage>
        <taxon>Bacteria</taxon>
        <taxon>Pseudomonadati</taxon>
        <taxon>Pseudomonadota</taxon>
        <taxon>Betaproteobacteria</taxon>
        <taxon>Burkholderiales</taxon>
        <taxon>Alcaligenaceae</taxon>
        <taxon>Verticiella</taxon>
    </lineage>
</organism>
<evidence type="ECO:0000256" key="1">
    <source>
        <dbReference type="HAMAP-Rule" id="MF_02215"/>
    </source>
</evidence>
<keyword evidence="1" id="KW-0831">Ubiquinone biosynthesis</keyword>
<evidence type="ECO:0000259" key="3">
    <source>
        <dbReference type="Pfam" id="PF02036"/>
    </source>
</evidence>
<dbReference type="InterPro" id="IPR003033">
    <property type="entry name" value="SCP2_sterol-bd_dom"/>
</dbReference>
<sequence>MPLPLPSSVATRVINALLAREPWASERLRPHAGKTVRVSAGALDVALRIRPEGRVEPSPGGAPNVTVRVDTIELPRLVAADPAQRMGALHVEGEAALAQVAAELARDLRWDGEDELARRIGDLPARLLTRFVATALGLARESASRLAQNASEYVTYEAQLLASPPAVDAWRREATELEARVDALEARLDAYARSRGERA</sequence>
<comment type="similarity">
    <text evidence="1">Belongs to the UbiJ family.</text>
</comment>
<comment type="caution">
    <text evidence="4">The sequence shown here is derived from an EMBL/GenBank/DDBJ whole genome shotgun (WGS) entry which is preliminary data.</text>
</comment>
<gene>
    <name evidence="1" type="primary">ubiJ</name>
    <name evidence="4" type="ORF">FOZ76_13115</name>
</gene>
<name>A0A556ALT5_9BURK</name>
<keyword evidence="2" id="KW-0175">Coiled coil</keyword>
<keyword evidence="1" id="KW-0963">Cytoplasm</keyword>
<proteinExistence type="inferred from homology"/>
<comment type="pathway">
    <text evidence="1">Cofactor biosynthesis; ubiquinone biosynthesis.</text>
</comment>
<dbReference type="PANTHER" id="PTHR38693:SF1">
    <property type="entry name" value="UBIQUINONE BIOSYNTHESIS ACCESSORY FACTOR UBIJ"/>
    <property type="match status" value="1"/>
</dbReference>
<dbReference type="EMBL" id="VLTJ01000026">
    <property type="protein sequence ID" value="TSH93825.1"/>
    <property type="molecule type" value="Genomic_DNA"/>
</dbReference>
<accession>A0A556ALT5</accession>
<reference evidence="4 5" key="1">
    <citation type="submission" date="2019-07" db="EMBL/GenBank/DDBJ databases">
        <title>Qingshengfaniella alkalisoli gen. nov., sp. nov., isolated from saline soil.</title>
        <authorList>
            <person name="Xu L."/>
            <person name="Huang X.-X."/>
            <person name="Sun J.-Q."/>
        </authorList>
    </citation>
    <scope>NUCLEOTIDE SEQUENCE [LARGE SCALE GENOMIC DNA]</scope>
    <source>
        <strain evidence="4 5">DSM 27279</strain>
    </source>
</reference>
<dbReference type="GO" id="GO:0005737">
    <property type="term" value="C:cytoplasm"/>
    <property type="evidence" value="ECO:0007669"/>
    <property type="project" value="UniProtKB-SubCell"/>
</dbReference>
<comment type="subcellular location">
    <subcellularLocation>
        <location evidence="1">Cytoplasm</location>
    </subcellularLocation>
</comment>
<dbReference type="GO" id="GO:0006744">
    <property type="term" value="P:ubiquinone biosynthetic process"/>
    <property type="evidence" value="ECO:0007669"/>
    <property type="project" value="UniProtKB-UniRule"/>
</dbReference>
<feature type="domain" description="SCP2" evidence="3">
    <location>
        <begin position="14"/>
        <end position="105"/>
    </location>
</feature>
<dbReference type="Pfam" id="PF02036">
    <property type="entry name" value="SCP2"/>
    <property type="match status" value="1"/>
</dbReference>
<dbReference type="HAMAP" id="MF_02215">
    <property type="entry name" value="UbiJ"/>
    <property type="match status" value="1"/>
</dbReference>
<dbReference type="OrthoDB" id="8525483at2"/>
<dbReference type="AlphaFoldDB" id="A0A556ALT5"/>
<evidence type="ECO:0000313" key="5">
    <source>
        <dbReference type="Proteomes" id="UP000318405"/>
    </source>
</evidence>